<evidence type="ECO:0000313" key="2">
    <source>
        <dbReference type="Proteomes" id="UP000288096"/>
    </source>
</evidence>
<accession>A0A401G234</accession>
<evidence type="ECO:0008006" key="3">
    <source>
        <dbReference type="Google" id="ProtNLM"/>
    </source>
</evidence>
<reference evidence="2" key="1">
    <citation type="submission" date="2017-11" db="EMBL/GenBank/DDBJ databases">
        <authorList>
            <person name="Watanabe M."/>
            <person name="Kojima H."/>
        </authorList>
    </citation>
    <scope>NUCLEOTIDE SEQUENCE [LARGE SCALE GENOMIC DNA]</scope>
    <source>
        <strain evidence="2">Tokyo 01</strain>
    </source>
</reference>
<gene>
    <name evidence="1" type="ORF">DENIS_4283</name>
</gene>
<name>A0A401G234_9BACT</name>
<dbReference type="Proteomes" id="UP000288096">
    <property type="component" value="Unassembled WGS sequence"/>
</dbReference>
<keyword evidence="2" id="KW-1185">Reference proteome</keyword>
<evidence type="ECO:0000313" key="1">
    <source>
        <dbReference type="EMBL" id="GBC63289.1"/>
    </source>
</evidence>
<sequence>MNSLKHKRWVYLFSLMFAWIFCVTTLSTASAMSHGKMRKKNPEQIVSEMKTRLSLTDDQAEKILPVIESQTEKGQALFEKARSQGREGRKAMRSEMQALARDTEEQLSAILTDDQMTEYKKMREEQRQKMRQRMKKNRE</sequence>
<reference evidence="2" key="2">
    <citation type="submission" date="2019-01" db="EMBL/GenBank/DDBJ databases">
        <title>Genome sequence of Desulfonema ishimotonii strain Tokyo 01.</title>
        <authorList>
            <person name="Fukui M."/>
        </authorList>
    </citation>
    <scope>NUCLEOTIDE SEQUENCE [LARGE SCALE GENOMIC DNA]</scope>
    <source>
        <strain evidence="2">Tokyo 01</strain>
    </source>
</reference>
<dbReference type="RefSeq" id="WP_124330376.1">
    <property type="nucleotide sequence ID" value="NZ_BEXT01000001.1"/>
</dbReference>
<comment type="caution">
    <text evidence="1">The sequence shown here is derived from an EMBL/GenBank/DDBJ whole genome shotgun (WGS) entry which is preliminary data.</text>
</comment>
<dbReference type="EMBL" id="BEXT01000001">
    <property type="protein sequence ID" value="GBC63289.1"/>
    <property type="molecule type" value="Genomic_DNA"/>
</dbReference>
<organism evidence="1 2">
    <name type="scientific">Desulfonema ishimotonii</name>
    <dbReference type="NCBI Taxonomy" id="45657"/>
    <lineage>
        <taxon>Bacteria</taxon>
        <taxon>Pseudomonadati</taxon>
        <taxon>Thermodesulfobacteriota</taxon>
        <taxon>Desulfobacteria</taxon>
        <taxon>Desulfobacterales</taxon>
        <taxon>Desulfococcaceae</taxon>
        <taxon>Desulfonema</taxon>
    </lineage>
</organism>
<dbReference type="AlphaFoldDB" id="A0A401G234"/>
<proteinExistence type="predicted"/>
<protein>
    <recommendedName>
        <fullName evidence="3">Periplasmic heavy metal sensor</fullName>
    </recommendedName>
</protein>